<name>A0A495FMV7_9MICC</name>
<dbReference type="Pfam" id="PF00356">
    <property type="entry name" value="LacI"/>
    <property type="match status" value="1"/>
</dbReference>
<evidence type="ECO:0000313" key="6">
    <source>
        <dbReference type="Proteomes" id="UP000276055"/>
    </source>
</evidence>
<dbReference type="PROSITE" id="PS50932">
    <property type="entry name" value="HTH_LACI_2"/>
    <property type="match status" value="1"/>
</dbReference>
<dbReference type="Proteomes" id="UP000276055">
    <property type="component" value="Unassembled WGS sequence"/>
</dbReference>
<dbReference type="SMART" id="SM00354">
    <property type="entry name" value="HTH_LACI"/>
    <property type="match status" value="1"/>
</dbReference>
<gene>
    <name evidence="5" type="ORF">C8D78_0884</name>
</gene>
<dbReference type="Gene3D" id="1.10.260.40">
    <property type="entry name" value="lambda repressor-like DNA-binding domains"/>
    <property type="match status" value="1"/>
</dbReference>
<dbReference type="SUPFAM" id="SSF47413">
    <property type="entry name" value="lambda repressor-like DNA-binding domains"/>
    <property type="match status" value="1"/>
</dbReference>
<dbReference type="EMBL" id="RBIR01000001">
    <property type="protein sequence ID" value="RKR30558.1"/>
    <property type="molecule type" value="Genomic_DNA"/>
</dbReference>
<dbReference type="InterPro" id="IPR000843">
    <property type="entry name" value="HTH_LacI"/>
</dbReference>
<dbReference type="CDD" id="cd01392">
    <property type="entry name" value="HTH_LacI"/>
    <property type="match status" value="1"/>
</dbReference>
<protein>
    <submittedName>
        <fullName evidence="5">DNA-binding LacI/PurR family transcriptional regulator</fullName>
    </submittedName>
</protein>
<keyword evidence="1" id="KW-0805">Transcription regulation</keyword>
<proteinExistence type="predicted"/>
<dbReference type="GO" id="GO:0000976">
    <property type="term" value="F:transcription cis-regulatory region binding"/>
    <property type="evidence" value="ECO:0007669"/>
    <property type="project" value="TreeGrafter"/>
</dbReference>
<dbReference type="PANTHER" id="PTHR30146">
    <property type="entry name" value="LACI-RELATED TRANSCRIPTIONAL REPRESSOR"/>
    <property type="match status" value="1"/>
</dbReference>
<dbReference type="Pfam" id="PF13377">
    <property type="entry name" value="Peripla_BP_3"/>
    <property type="match status" value="1"/>
</dbReference>
<dbReference type="Gene3D" id="3.40.50.2300">
    <property type="match status" value="2"/>
</dbReference>
<feature type="domain" description="HTH lacI-type" evidence="4">
    <location>
        <begin position="9"/>
        <end position="63"/>
    </location>
</feature>
<evidence type="ECO:0000259" key="4">
    <source>
        <dbReference type="PROSITE" id="PS50932"/>
    </source>
</evidence>
<comment type="caution">
    <text evidence="5">The sequence shown here is derived from an EMBL/GenBank/DDBJ whole genome shotgun (WGS) entry which is preliminary data.</text>
</comment>
<evidence type="ECO:0000256" key="2">
    <source>
        <dbReference type="ARBA" id="ARBA00023125"/>
    </source>
</evidence>
<accession>A0A495FMV7</accession>
<evidence type="ECO:0000313" key="5">
    <source>
        <dbReference type="EMBL" id="RKR30558.1"/>
    </source>
</evidence>
<dbReference type="RefSeq" id="WP_120950598.1">
    <property type="nucleotide sequence ID" value="NZ_RBIR01000001.1"/>
</dbReference>
<dbReference type="SUPFAM" id="SSF53822">
    <property type="entry name" value="Periplasmic binding protein-like I"/>
    <property type="match status" value="1"/>
</dbReference>
<reference evidence="5 6" key="1">
    <citation type="submission" date="2018-10" db="EMBL/GenBank/DDBJ databases">
        <title>Genomic Encyclopedia of Type Strains, Phase IV (KMG-IV): sequencing the most valuable type-strain genomes for metagenomic binning, comparative biology and taxonomic classification.</title>
        <authorList>
            <person name="Goeker M."/>
        </authorList>
    </citation>
    <scope>NUCLEOTIDE SEQUENCE [LARGE SCALE GENOMIC DNA]</scope>
    <source>
        <strain evidence="5 6">DSM 25586</strain>
    </source>
</reference>
<keyword evidence="3" id="KW-0804">Transcription</keyword>
<sequence length="342" mass="35579">MATASGRRPTILDVAERAGVSKSLVSLVLRDSPRVSAERRQRVLDVVEELGYELNTAARSLSTRSNGTIGVLVSDLHNPWAFDVVDAARPVLEEAGHTVLFSAVTASAAAGGGVDLSILQAFRDLRVAGLLVVGTVPDKAPFNRVVSGGAVVFAGGGPDYIDTADVVRSDDAHGFSMVVDHLIDQGHERIAHLGGLGGSVGTARASGYTEAMERHGLGRNIHIVDADFSQESGYVAAQRALGSSGRLRPTALACINDLAALGAMTAADERGLQVGITGYDNISLGAMPRLGLTTVDPDSSTIGVTGAKTLLQRIQAHDFGGGFVHQPIVPHLVIRKSSLLGI</sequence>
<evidence type="ECO:0000256" key="1">
    <source>
        <dbReference type="ARBA" id="ARBA00023015"/>
    </source>
</evidence>
<dbReference type="InterPro" id="IPR046335">
    <property type="entry name" value="LacI/GalR-like_sensor"/>
</dbReference>
<dbReference type="AlphaFoldDB" id="A0A495FMV7"/>
<dbReference type="GO" id="GO:0003700">
    <property type="term" value="F:DNA-binding transcription factor activity"/>
    <property type="evidence" value="ECO:0007669"/>
    <property type="project" value="TreeGrafter"/>
</dbReference>
<evidence type="ECO:0000256" key="3">
    <source>
        <dbReference type="ARBA" id="ARBA00023163"/>
    </source>
</evidence>
<dbReference type="OrthoDB" id="9785139at2"/>
<dbReference type="InterPro" id="IPR010982">
    <property type="entry name" value="Lambda_DNA-bd_dom_sf"/>
</dbReference>
<organism evidence="5 6">
    <name type="scientific">Arthrobacter oryzae</name>
    <dbReference type="NCBI Taxonomy" id="409290"/>
    <lineage>
        <taxon>Bacteria</taxon>
        <taxon>Bacillati</taxon>
        <taxon>Actinomycetota</taxon>
        <taxon>Actinomycetes</taxon>
        <taxon>Micrococcales</taxon>
        <taxon>Micrococcaceae</taxon>
        <taxon>Arthrobacter</taxon>
    </lineage>
</organism>
<dbReference type="CDD" id="cd06267">
    <property type="entry name" value="PBP1_LacI_sugar_binding-like"/>
    <property type="match status" value="1"/>
</dbReference>
<keyword evidence="2 5" id="KW-0238">DNA-binding</keyword>
<dbReference type="PANTHER" id="PTHR30146:SF155">
    <property type="entry name" value="ALANINE RACEMASE"/>
    <property type="match status" value="1"/>
</dbReference>
<dbReference type="InterPro" id="IPR028082">
    <property type="entry name" value="Peripla_BP_I"/>
</dbReference>